<comment type="caution">
    <text evidence="9">The sequence shown here is derived from an EMBL/GenBank/DDBJ whole genome shotgun (WGS) entry which is preliminary data.</text>
</comment>
<evidence type="ECO:0000256" key="3">
    <source>
        <dbReference type="ARBA" id="ARBA00004496"/>
    </source>
</evidence>
<evidence type="ECO:0000313" key="9">
    <source>
        <dbReference type="EMBL" id="KAJ7768875.1"/>
    </source>
</evidence>
<evidence type="ECO:0000256" key="5">
    <source>
        <dbReference type="ARBA" id="ARBA00015162"/>
    </source>
</evidence>
<evidence type="ECO:0000256" key="6">
    <source>
        <dbReference type="ARBA" id="ARBA00022490"/>
    </source>
</evidence>
<gene>
    <name evidence="9" type="ORF">B0H16DRAFT_1780932</name>
</gene>
<comment type="similarity">
    <text evidence="4">Belongs to the RTC4 family.</text>
</comment>
<keyword evidence="7" id="KW-0539">Nucleus</keyword>
<name>A0AAD7JNX7_9AGAR</name>
<evidence type="ECO:0000259" key="8">
    <source>
        <dbReference type="SMART" id="SM01312"/>
    </source>
</evidence>
<dbReference type="GO" id="GO:0005634">
    <property type="term" value="C:nucleus"/>
    <property type="evidence" value="ECO:0007669"/>
    <property type="project" value="UniProtKB-SubCell"/>
</dbReference>
<evidence type="ECO:0000256" key="4">
    <source>
        <dbReference type="ARBA" id="ARBA00009461"/>
    </source>
</evidence>
<sequence>MNPPNLPPPAPPARNPDPTIQLAHSCSKCAGPLGELRVHEGTGTTGPKSRGKLSQSCKNCHASTFHTAAYIYADACHLLVRFNCTQLARPIPADSWNAPLRFAPPPPPEPPEGNIPCPGGCLTKDGNPRKASRQCIEFKCKGCCTEAAAAVTQTGAYRDACRAHHVPGNPGAPAAPVAPVLAQQPPAPPQFQHLPAPQLQYAPPQYPPPHFVPQPAAHYPPPTQLQPPATQARAGPLRGVPVRGRGGRGGVSAGVRSLAKPMSNTWVMQHLGPQDYVDTAKVTRQKHDATVNQTVELIVFYAKGKAALHIHRPVPSYPHMRLSVDSGLMEDLQINENTWFDLYTHSQWKTMQASTAFAVDKNHPTVIRLRPSLLIELGVEDCPNIDVILALQPRKRTGTALVSPPKKPARTDVSSTPLHARDVIEIIDSDTDTPPALAVVPSQPSLPSSQAVARPPIPEGKDWPWAFFAVDHQEGWDYYARLKDSGAKISIPMAWRQIFPDSNYSRTIVTRWKNIFLNSPEEVRAHFVAHGRTPKGSFRAFWDGYQAFQRGVPLPLLQPPSAPQPLKLEASDTVLPTPSSPHIPPPPPSPVVVNQPITDNTSTDFGICPFCDVPFTIELSSKSIDALQRLLTLSKPSPSPENLNHRVADLAHHATSFCKQHNLDTSLLPTARERGWPEYINYAQLSERMEKAEVTVLLQEILEDLESSVFFALAIENNFEKATAYFGELGYSVIASKIRTLFPPVTITVDYSPLSSWDALVAQVLIPEAIVCLIMDDLGITAEDAMETLVDSTAFGLGYHSDVSDRDRCAAKARDDYEEAIPETPAAAAAKPPSTFPVTSPLLAPHSLSPVLAPAQWEEREPTPAPDPFTLCNFCDQELPFSPSGALVTLGEKLVEMSWRCPAPGNSNHRTGLSIQKTASYCAMHRFESEQLPRAIHKGWPFAPNFARLFHRILLLGRALRNMCGALTQSHFFTSAQQYYGNKVAQRSSIGVQYSSNRSPQHGAGYYGERGYQLLDSTLRFMFPDTPELLARFHPLTYDIILREVLIPETAIRLVAEDLNIPSKEAVLVLEESYSFGLGQHPADDNCEFFTAAMHSIAKSHRRTQWSLHAWEACGSTPDFETWLRGQREMEEVLRVKLEHTETTIPLLHGRAEVIDLTGED</sequence>
<comment type="function">
    <text evidence="1">May be involved in a process influencing telomere capping.</text>
</comment>
<keyword evidence="6" id="KW-0963">Cytoplasm</keyword>
<feature type="domain" description="Restriction of telomere capping protein 4 C-terminal" evidence="8">
    <location>
        <begin position="701"/>
        <end position="802"/>
    </location>
</feature>
<dbReference type="Pfam" id="PF14474">
    <property type="entry name" value="RTC4"/>
    <property type="match status" value="2"/>
</dbReference>
<protein>
    <recommendedName>
        <fullName evidence="5">Restriction of telomere capping protein 4</fullName>
    </recommendedName>
</protein>
<reference evidence="9" key="1">
    <citation type="submission" date="2023-03" db="EMBL/GenBank/DDBJ databases">
        <title>Massive genome expansion in bonnet fungi (Mycena s.s.) driven by repeated elements and novel gene families across ecological guilds.</title>
        <authorList>
            <consortium name="Lawrence Berkeley National Laboratory"/>
            <person name="Harder C.B."/>
            <person name="Miyauchi S."/>
            <person name="Viragh M."/>
            <person name="Kuo A."/>
            <person name="Thoen E."/>
            <person name="Andreopoulos B."/>
            <person name="Lu D."/>
            <person name="Skrede I."/>
            <person name="Drula E."/>
            <person name="Henrissat B."/>
            <person name="Morin E."/>
            <person name="Kohler A."/>
            <person name="Barry K."/>
            <person name="LaButti K."/>
            <person name="Morin E."/>
            <person name="Salamov A."/>
            <person name="Lipzen A."/>
            <person name="Mereny Z."/>
            <person name="Hegedus B."/>
            <person name="Baldrian P."/>
            <person name="Stursova M."/>
            <person name="Weitz H."/>
            <person name="Taylor A."/>
            <person name="Grigoriev I.V."/>
            <person name="Nagy L.G."/>
            <person name="Martin F."/>
            <person name="Kauserud H."/>
        </authorList>
    </citation>
    <scope>NUCLEOTIDE SEQUENCE</scope>
    <source>
        <strain evidence="9">CBHHK182m</strain>
    </source>
</reference>
<dbReference type="InterPro" id="IPR039024">
    <property type="entry name" value="RTC4"/>
</dbReference>
<dbReference type="InterPro" id="IPR028094">
    <property type="entry name" value="RTC4_C"/>
</dbReference>
<proteinExistence type="inferred from homology"/>
<dbReference type="AlphaFoldDB" id="A0AAD7JNX7"/>
<keyword evidence="10" id="KW-1185">Reference proteome</keyword>
<evidence type="ECO:0000256" key="7">
    <source>
        <dbReference type="ARBA" id="ARBA00023242"/>
    </source>
</evidence>
<dbReference type="PANTHER" id="PTHR41391">
    <property type="entry name" value="RESTRICTION OF TELOMERE CAPPING PROTEIN 4"/>
    <property type="match status" value="1"/>
</dbReference>
<evidence type="ECO:0000313" key="10">
    <source>
        <dbReference type="Proteomes" id="UP001215598"/>
    </source>
</evidence>
<evidence type="ECO:0000256" key="1">
    <source>
        <dbReference type="ARBA" id="ARBA00002738"/>
    </source>
</evidence>
<dbReference type="SMART" id="SM01312">
    <property type="entry name" value="RTC4"/>
    <property type="match status" value="1"/>
</dbReference>
<organism evidence="9 10">
    <name type="scientific">Mycena metata</name>
    <dbReference type="NCBI Taxonomy" id="1033252"/>
    <lineage>
        <taxon>Eukaryota</taxon>
        <taxon>Fungi</taxon>
        <taxon>Dikarya</taxon>
        <taxon>Basidiomycota</taxon>
        <taxon>Agaricomycotina</taxon>
        <taxon>Agaricomycetes</taxon>
        <taxon>Agaricomycetidae</taxon>
        <taxon>Agaricales</taxon>
        <taxon>Marasmiineae</taxon>
        <taxon>Mycenaceae</taxon>
        <taxon>Mycena</taxon>
    </lineage>
</organism>
<comment type="subcellular location">
    <subcellularLocation>
        <location evidence="3">Cytoplasm</location>
    </subcellularLocation>
    <subcellularLocation>
        <location evidence="2">Nucleus</location>
    </subcellularLocation>
</comment>
<dbReference type="Proteomes" id="UP001215598">
    <property type="component" value="Unassembled WGS sequence"/>
</dbReference>
<dbReference type="PANTHER" id="PTHR41391:SF1">
    <property type="entry name" value="RESTRICTION OF TELOMERE CAPPING PROTEIN 4"/>
    <property type="match status" value="1"/>
</dbReference>
<dbReference type="GO" id="GO:0005737">
    <property type="term" value="C:cytoplasm"/>
    <property type="evidence" value="ECO:0007669"/>
    <property type="project" value="UniProtKB-SubCell"/>
</dbReference>
<evidence type="ECO:0000256" key="2">
    <source>
        <dbReference type="ARBA" id="ARBA00004123"/>
    </source>
</evidence>
<dbReference type="EMBL" id="JARKIB010000019">
    <property type="protein sequence ID" value="KAJ7768875.1"/>
    <property type="molecule type" value="Genomic_DNA"/>
</dbReference>
<accession>A0AAD7JNX7</accession>